<dbReference type="AlphaFoldDB" id="A0A814HQU4"/>
<organism evidence="1 2">
    <name type="scientific">Brachionus calyciflorus</name>
    <dbReference type="NCBI Taxonomy" id="104777"/>
    <lineage>
        <taxon>Eukaryota</taxon>
        <taxon>Metazoa</taxon>
        <taxon>Spiralia</taxon>
        <taxon>Gnathifera</taxon>
        <taxon>Rotifera</taxon>
        <taxon>Eurotatoria</taxon>
        <taxon>Monogononta</taxon>
        <taxon>Pseudotrocha</taxon>
        <taxon>Ploima</taxon>
        <taxon>Brachionidae</taxon>
        <taxon>Brachionus</taxon>
    </lineage>
</organism>
<keyword evidence="2" id="KW-1185">Reference proteome</keyword>
<dbReference type="InterPro" id="IPR034629">
    <property type="entry name" value="PTCD2"/>
</dbReference>
<dbReference type="GO" id="GO:0007005">
    <property type="term" value="P:mitochondrion organization"/>
    <property type="evidence" value="ECO:0007669"/>
    <property type="project" value="TreeGrafter"/>
</dbReference>
<reference evidence="1" key="1">
    <citation type="submission" date="2021-02" db="EMBL/GenBank/DDBJ databases">
        <authorList>
            <person name="Nowell W R."/>
        </authorList>
    </citation>
    <scope>NUCLEOTIDE SEQUENCE</scope>
    <source>
        <strain evidence="1">Ploen Becks lab</strain>
    </source>
</reference>
<proteinExistence type="predicted"/>
<evidence type="ECO:0000313" key="1">
    <source>
        <dbReference type="EMBL" id="CAF1012942.1"/>
    </source>
</evidence>
<sequence length="365" mass="42799">MVRFSQIGTFRIVKLTSINKRFIYDASPFGLKEYDNFRLNAVRKATPGLFETIKTRLENSIRDKDKEVDLQDLNMFLLLSKNSEDLDLLLESFKKYKNSILLDKDEKFGEKFVKLCYLLNNSDKMTEAFNDDEIKDSLMSQLTSFLIINKLIIDKKYDEAVKIFEHYLETVNNQPKNKIQYLQKTKLKKQTQIIPFGHLRLVFEALMLKNTKDSFLKMKELISKVEPLKCKLNNTAIACCFLLSLKQNEPRYAYELALSIEKFNVTLQNNLKAIALGKLNKPDEAFFFIETILNLKKLESRNDFEGKFFPDTLESLRDSISKMDPKDSIKKDKFDLILKEVERRLFRNDLFGYCTNVNVITDKKK</sequence>
<dbReference type="PANTHER" id="PTHR14700">
    <property type="entry name" value="PENTATRICOPEPTIDE REPEAT-CONTAINING PROTEIN 2, MITOCHONDRIAL"/>
    <property type="match status" value="1"/>
</dbReference>
<dbReference type="GO" id="GO:0005739">
    <property type="term" value="C:mitochondrion"/>
    <property type="evidence" value="ECO:0007669"/>
    <property type="project" value="InterPro"/>
</dbReference>
<comment type="caution">
    <text evidence="1">The sequence shown here is derived from an EMBL/GenBank/DDBJ whole genome shotgun (WGS) entry which is preliminary data.</text>
</comment>
<gene>
    <name evidence="1" type="ORF">OXX778_LOCUS16984</name>
</gene>
<protein>
    <submittedName>
        <fullName evidence="1">Uncharacterized protein</fullName>
    </submittedName>
</protein>
<dbReference type="EMBL" id="CAJNOC010004198">
    <property type="protein sequence ID" value="CAF1012942.1"/>
    <property type="molecule type" value="Genomic_DNA"/>
</dbReference>
<dbReference type="PANTHER" id="PTHR14700:SF0">
    <property type="entry name" value="PENTATRICOPEPTIDE REPEAT-CONTAINING PROTEIN 2, MITOCHONDRIAL"/>
    <property type="match status" value="1"/>
</dbReference>
<dbReference type="OrthoDB" id="6073372at2759"/>
<dbReference type="GO" id="GO:0050684">
    <property type="term" value="P:regulation of mRNA processing"/>
    <property type="evidence" value="ECO:0007669"/>
    <property type="project" value="InterPro"/>
</dbReference>
<accession>A0A814HQU4</accession>
<evidence type="ECO:0000313" key="2">
    <source>
        <dbReference type="Proteomes" id="UP000663879"/>
    </source>
</evidence>
<dbReference type="GO" id="GO:0003723">
    <property type="term" value="F:RNA binding"/>
    <property type="evidence" value="ECO:0007669"/>
    <property type="project" value="TreeGrafter"/>
</dbReference>
<name>A0A814HQU4_9BILA</name>
<dbReference type="Proteomes" id="UP000663879">
    <property type="component" value="Unassembled WGS sequence"/>
</dbReference>